<dbReference type="EMBL" id="JAUYVL010000024">
    <property type="protein sequence ID" value="MDP2503681.1"/>
    <property type="molecule type" value="Genomic_DNA"/>
</dbReference>
<dbReference type="Proteomes" id="UP001177935">
    <property type="component" value="Unassembled WGS sequence"/>
</dbReference>
<dbReference type="PATRIC" id="fig|29497.9.peg.4723"/>
<dbReference type="AlphaFoldDB" id="A0A0H4A0E8"/>
<accession>A0A0H4A0E8</accession>
<proteinExistence type="predicted"/>
<dbReference type="RefSeq" id="WP_017096872.1">
    <property type="nucleotide sequence ID" value="NZ_CAWMQV010000129.1"/>
</dbReference>
<gene>
    <name evidence="4" type="ORF">ACED33_26065</name>
    <name evidence="3" type="ORF">Q8W42_23535</name>
</gene>
<sequence length="123" mass="13811">MKRTLKIIVITGAILWGALLSSALAQVAQFITSHDDARDHVVARYIESQPSLDKGALHQAVQDCAVHPNIKIEKEIASETRLSPLKLSLYECLQKKGHRELAHRLQLSDEAMQSVSWPLSLFW</sequence>
<dbReference type="Proteomes" id="UP001569200">
    <property type="component" value="Unassembled WGS sequence"/>
</dbReference>
<protein>
    <submittedName>
        <fullName evidence="2">Uncharacterized protein</fullName>
    </submittedName>
</protein>
<reference evidence="3" key="2">
    <citation type="submission" date="2023-07" db="EMBL/GenBank/DDBJ databases">
        <title>Genome content predicts the carbon catabolic preferences of heterotrophic bacteria.</title>
        <authorList>
            <person name="Gralka M."/>
        </authorList>
    </citation>
    <scope>NUCLEOTIDE SEQUENCE</scope>
    <source>
        <strain evidence="3">6E02</strain>
    </source>
</reference>
<reference evidence="4 5" key="3">
    <citation type="submission" date="2024-06" db="EMBL/GenBank/DDBJ databases">
        <authorList>
            <person name="Steensen K."/>
            <person name="Seneca J."/>
            <person name="Bartlau N."/>
            <person name="Yu A.X."/>
            <person name="Polz M.F."/>
        </authorList>
    </citation>
    <scope>NUCLEOTIDE SEQUENCE [LARGE SCALE GENOMIC DNA]</scope>
    <source>
        <strain evidence="4 5">1F145</strain>
    </source>
</reference>
<evidence type="ECO:0000313" key="4">
    <source>
        <dbReference type="EMBL" id="MEZ8184128.1"/>
    </source>
</evidence>
<keyword evidence="1" id="KW-0732">Signal</keyword>
<evidence type="ECO:0000313" key="2">
    <source>
        <dbReference type="EMBL" id="AKN39191.1"/>
    </source>
</evidence>
<dbReference type="EMBL" id="KP795638">
    <property type="protein sequence ID" value="AKN39191.1"/>
    <property type="molecule type" value="Genomic_DNA"/>
</dbReference>
<reference evidence="2" key="1">
    <citation type="journal article" date="2015" name="MBio">
        <title>Eco-Evolutionary Dynamics of Episomes among Ecologically Cohesive Bacterial Populations.</title>
        <authorList>
            <person name="Xue H."/>
            <person name="Cordero O.X."/>
            <person name="Camas F.M."/>
            <person name="Trimble W."/>
            <person name="Meyer F."/>
            <person name="Guglielmini J."/>
            <person name="Rocha E.P."/>
            <person name="Polz M.F."/>
        </authorList>
    </citation>
    <scope>NUCLEOTIDE SEQUENCE</scope>
    <source>
        <strain evidence="2">FF_1</strain>
    </source>
</reference>
<keyword evidence="5" id="KW-1185">Reference proteome</keyword>
<feature type="signal peptide" evidence="1">
    <location>
        <begin position="1"/>
        <end position="25"/>
    </location>
</feature>
<dbReference type="EMBL" id="JBGOOW010000103">
    <property type="protein sequence ID" value="MEZ8184128.1"/>
    <property type="molecule type" value="Genomic_DNA"/>
</dbReference>
<evidence type="ECO:0000313" key="3">
    <source>
        <dbReference type="EMBL" id="MDP2503681.1"/>
    </source>
</evidence>
<organism evidence="2">
    <name type="scientific">Vibrio splendidus</name>
    <dbReference type="NCBI Taxonomy" id="29497"/>
    <lineage>
        <taxon>Bacteria</taxon>
        <taxon>Pseudomonadati</taxon>
        <taxon>Pseudomonadota</taxon>
        <taxon>Gammaproteobacteria</taxon>
        <taxon>Vibrionales</taxon>
        <taxon>Vibrionaceae</taxon>
        <taxon>Vibrio</taxon>
    </lineage>
</organism>
<name>A0A0H4A0E8_VIBSP</name>
<evidence type="ECO:0000313" key="5">
    <source>
        <dbReference type="Proteomes" id="UP001569200"/>
    </source>
</evidence>
<evidence type="ECO:0000256" key="1">
    <source>
        <dbReference type="SAM" id="SignalP"/>
    </source>
</evidence>
<feature type="chain" id="PRO_5015039976" evidence="1">
    <location>
        <begin position="26"/>
        <end position="123"/>
    </location>
</feature>